<dbReference type="GO" id="GO:0004930">
    <property type="term" value="F:G protein-coupled receptor activity"/>
    <property type="evidence" value="ECO:0007669"/>
    <property type="project" value="TreeGrafter"/>
</dbReference>
<accession>A0A409Y6Y1</accession>
<dbReference type="Gene3D" id="1.20.1070.10">
    <property type="entry name" value="Rhodopsin 7-helix transmembrane proteins"/>
    <property type="match status" value="1"/>
</dbReference>
<name>A0A409Y6Y1_9AGAR</name>
<dbReference type="PANTHER" id="PTHR23112:SF37">
    <property type="entry name" value="G PROTEIN-COUPLED RECEPTOR GPR1"/>
    <property type="match status" value="1"/>
</dbReference>
<evidence type="ECO:0000256" key="2">
    <source>
        <dbReference type="ARBA" id="ARBA00022692"/>
    </source>
</evidence>
<evidence type="ECO:0000313" key="7">
    <source>
        <dbReference type="EMBL" id="PPQ98708.1"/>
    </source>
</evidence>
<dbReference type="CDD" id="cd00637">
    <property type="entry name" value="7tm_classA_rhodopsin-like"/>
    <property type="match status" value="1"/>
</dbReference>
<dbReference type="InParanoid" id="A0A409Y6Y1"/>
<keyword evidence="4 6" id="KW-0472">Membrane</keyword>
<feature type="region of interest" description="Disordered" evidence="5">
    <location>
        <begin position="342"/>
        <end position="362"/>
    </location>
</feature>
<feature type="transmembrane region" description="Helical" evidence="6">
    <location>
        <begin position="132"/>
        <end position="152"/>
    </location>
</feature>
<organism evidence="7 8">
    <name type="scientific">Panaeolus cyanescens</name>
    <dbReference type="NCBI Taxonomy" id="181874"/>
    <lineage>
        <taxon>Eukaryota</taxon>
        <taxon>Fungi</taxon>
        <taxon>Dikarya</taxon>
        <taxon>Basidiomycota</taxon>
        <taxon>Agaricomycotina</taxon>
        <taxon>Agaricomycetes</taxon>
        <taxon>Agaricomycetidae</taxon>
        <taxon>Agaricales</taxon>
        <taxon>Agaricineae</taxon>
        <taxon>Galeropsidaceae</taxon>
        <taxon>Panaeolus</taxon>
    </lineage>
</organism>
<feature type="transmembrane region" description="Helical" evidence="6">
    <location>
        <begin position="200"/>
        <end position="221"/>
    </location>
</feature>
<comment type="caution">
    <text evidence="7">The sequence shown here is derived from an EMBL/GenBank/DDBJ whole genome shotgun (WGS) entry which is preliminary data.</text>
</comment>
<dbReference type="OrthoDB" id="100006at2759"/>
<dbReference type="EMBL" id="NHTK01001378">
    <property type="protein sequence ID" value="PPQ98708.1"/>
    <property type="molecule type" value="Genomic_DNA"/>
</dbReference>
<sequence length="362" mass="40272">MDATDSSLFVNLMLADLIQAIAIYPNVKWMLNGEITTGSLCTAQAALKQIGIVGVSLSSLMIAIHTFVVLVLRWRVSRLASALMVAAIWVCMAIIIGVPNIVHRNQSYYGKAGYWCWIRDDFPTERIVAEYLWVWTAGLSMILLYGAMFLVVRKWFIIENGIHWHKTYNQPEGTVKPTVPKGDGHSMEEDRKTRVIANSLLYYPLVYIICVIPNSACRWAAFQGASVPYQLTLAANSIYNLSGTLNLVLFLVTRPQLVVGPAKNTTEAEAPRVTVRRSSHGHLADVTYSSTTSPDLEKYSPQPFEHRVLADNDVVMTPISQHASLNASGSRHGKHYLSVEQHNQKRSYGSVTDDEDQGYLAG</sequence>
<keyword evidence="3 6" id="KW-1133">Transmembrane helix</keyword>
<feature type="transmembrane region" description="Helical" evidence="6">
    <location>
        <begin position="7"/>
        <end position="27"/>
    </location>
</feature>
<evidence type="ECO:0000256" key="6">
    <source>
        <dbReference type="SAM" id="Phobius"/>
    </source>
</evidence>
<evidence type="ECO:0000256" key="3">
    <source>
        <dbReference type="ARBA" id="ARBA00022989"/>
    </source>
</evidence>
<feature type="transmembrane region" description="Helical" evidence="6">
    <location>
        <begin position="79"/>
        <end position="102"/>
    </location>
</feature>
<gene>
    <name evidence="7" type="ORF">CVT24_003416</name>
</gene>
<dbReference type="AlphaFoldDB" id="A0A409Y6Y1"/>
<dbReference type="STRING" id="181874.A0A409Y6Y1"/>
<protein>
    <submittedName>
        <fullName evidence="7">Uncharacterized protein</fullName>
    </submittedName>
</protein>
<feature type="compositionally biased region" description="Acidic residues" evidence="5">
    <location>
        <begin position="352"/>
        <end position="362"/>
    </location>
</feature>
<evidence type="ECO:0000313" key="8">
    <source>
        <dbReference type="Proteomes" id="UP000284842"/>
    </source>
</evidence>
<reference evidence="7 8" key="1">
    <citation type="journal article" date="2018" name="Evol. Lett.">
        <title>Horizontal gene cluster transfer increased hallucinogenic mushroom diversity.</title>
        <authorList>
            <person name="Reynolds H.T."/>
            <person name="Vijayakumar V."/>
            <person name="Gluck-Thaler E."/>
            <person name="Korotkin H.B."/>
            <person name="Matheny P.B."/>
            <person name="Slot J.C."/>
        </authorList>
    </citation>
    <scope>NUCLEOTIDE SEQUENCE [LARGE SCALE GENOMIC DNA]</scope>
    <source>
        <strain evidence="7 8">2629</strain>
    </source>
</reference>
<dbReference type="SUPFAM" id="SSF81321">
    <property type="entry name" value="Family A G protein-coupled receptor-like"/>
    <property type="match status" value="1"/>
</dbReference>
<evidence type="ECO:0000256" key="4">
    <source>
        <dbReference type="ARBA" id="ARBA00023136"/>
    </source>
</evidence>
<dbReference type="GO" id="GO:0007189">
    <property type="term" value="P:adenylate cyclase-activating G protein-coupled receptor signaling pathway"/>
    <property type="evidence" value="ECO:0007669"/>
    <property type="project" value="TreeGrafter"/>
</dbReference>
<comment type="subcellular location">
    <subcellularLocation>
        <location evidence="1">Membrane</location>
        <topology evidence="1">Multi-pass membrane protein</topology>
    </subcellularLocation>
</comment>
<dbReference type="GO" id="GO:0005886">
    <property type="term" value="C:plasma membrane"/>
    <property type="evidence" value="ECO:0007669"/>
    <property type="project" value="TreeGrafter"/>
</dbReference>
<keyword evidence="2 6" id="KW-0812">Transmembrane</keyword>
<evidence type="ECO:0000256" key="5">
    <source>
        <dbReference type="SAM" id="MobiDB-lite"/>
    </source>
</evidence>
<keyword evidence="8" id="KW-1185">Reference proteome</keyword>
<proteinExistence type="predicted"/>
<feature type="transmembrane region" description="Helical" evidence="6">
    <location>
        <begin position="47"/>
        <end position="72"/>
    </location>
</feature>
<dbReference type="Proteomes" id="UP000284842">
    <property type="component" value="Unassembled WGS sequence"/>
</dbReference>
<dbReference type="PANTHER" id="PTHR23112">
    <property type="entry name" value="G PROTEIN-COUPLED RECEPTOR 157-RELATED"/>
    <property type="match status" value="1"/>
</dbReference>
<evidence type="ECO:0000256" key="1">
    <source>
        <dbReference type="ARBA" id="ARBA00004141"/>
    </source>
</evidence>